<feature type="region of interest" description="Disordered" evidence="1">
    <location>
        <begin position="221"/>
        <end position="251"/>
    </location>
</feature>
<feature type="compositionally biased region" description="Basic and acidic residues" evidence="1">
    <location>
        <begin position="108"/>
        <end position="121"/>
    </location>
</feature>
<sequence length="251" mass="28700">APSPYPAPPARCRLGAPPRDPRLASRARRRPGDRGGRLRCLWDPLRCRVGQGGLPRAPPGPRPVRRALACQATRRELAARPDGALRRLRAGHARGARAGAGAIRHQRRRDDDRRAPRRLGDARTVPRGARHAGPPARPAPGDPLQWQPGDACRRPRPQRPRGSFRRRPQRRRRAHLQARPARLRARARRARSPRRPYPLRLGQRLGRGRCQSVRFPGRLVQSRRPRRGNVWPRTRPRTPRARRRRRRAQAV</sequence>
<accession>A0A6J4V9C9</accession>
<gene>
    <name evidence="2" type="ORF">AVDCRST_MAG18-2164</name>
</gene>
<evidence type="ECO:0000256" key="1">
    <source>
        <dbReference type="SAM" id="MobiDB-lite"/>
    </source>
</evidence>
<feature type="region of interest" description="Disordered" evidence="1">
    <location>
        <begin position="81"/>
        <end position="201"/>
    </location>
</feature>
<feature type="compositionally biased region" description="Basic residues" evidence="1">
    <location>
        <begin position="154"/>
        <end position="194"/>
    </location>
</feature>
<reference evidence="2" key="1">
    <citation type="submission" date="2020-02" db="EMBL/GenBank/DDBJ databases">
        <authorList>
            <person name="Meier V. D."/>
        </authorList>
    </citation>
    <scope>NUCLEOTIDE SEQUENCE</scope>
    <source>
        <strain evidence="2">AVDCRST_MAG18</strain>
    </source>
</reference>
<organism evidence="2">
    <name type="scientific">uncultured Thermomicrobiales bacterium</name>
    <dbReference type="NCBI Taxonomy" id="1645740"/>
    <lineage>
        <taxon>Bacteria</taxon>
        <taxon>Pseudomonadati</taxon>
        <taxon>Thermomicrobiota</taxon>
        <taxon>Thermomicrobia</taxon>
        <taxon>Thermomicrobiales</taxon>
        <taxon>environmental samples</taxon>
    </lineage>
</organism>
<dbReference type="GO" id="GO:0018784">
    <property type="term" value="F:(S)-2-haloacid dehalogenase activity"/>
    <property type="evidence" value="ECO:0007669"/>
    <property type="project" value="UniProtKB-EC"/>
</dbReference>
<feature type="compositionally biased region" description="Basic residues" evidence="1">
    <location>
        <begin position="234"/>
        <end position="251"/>
    </location>
</feature>
<feature type="non-terminal residue" evidence="2">
    <location>
        <position position="251"/>
    </location>
</feature>
<feature type="compositionally biased region" description="Low complexity" evidence="1">
    <location>
        <begin position="122"/>
        <end position="134"/>
    </location>
</feature>
<protein>
    <submittedName>
        <fullName evidence="2">Haloacid dehalogenase, type II</fullName>
        <ecNumber evidence="2">3.8.1.2</ecNumber>
    </submittedName>
</protein>
<feature type="non-terminal residue" evidence="2">
    <location>
        <position position="1"/>
    </location>
</feature>
<proteinExistence type="predicted"/>
<dbReference type="EC" id="3.8.1.2" evidence="2"/>
<feature type="compositionally biased region" description="Basic residues" evidence="1">
    <location>
        <begin position="86"/>
        <end position="95"/>
    </location>
</feature>
<name>A0A6J4V9C9_9BACT</name>
<dbReference type="EMBL" id="CADCWN010000167">
    <property type="protein sequence ID" value="CAA9572688.1"/>
    <property type="molecule type" value="Genomic_DNA"/>
</dbReference>
<dbReference type="AlphaFoldDB" id="A0A6J4V9C9"/>
<feature type="region of interest" description="Disordered" evidence="1">
    <location>
        <begin position="1"/>
        <end position="38"/>
    </location>
</feature>
<keyword evidence="2" id="KW-0378">Hydrolase</keyword>
<evidence type="ECO:0000313" key="2">
    <source>
        <dbReference type="EMBL" id="CAA9572688.1"/>
    </source>
</evidence>